<evidence type="ECO:0000313" key="2">
    <source>
        <dbReference type="EMBL" id="GFR76621.1"/>
    </source>
</evidence>
<sequence length="191" mass="20882">MHQPLPKFSNFQEKSKPGKRERGPSLNCQSVGPPCFAATRPSSEWKISQLFVTDEKSKRCFLVDTGARVSVTPASWADKVSGATGQNLQAANGSSIATYGARVVQLHFGNRVFDACLISANVKRPLLGADFYRQHNLLVDIRGRSLIKADSFSHINCSVSSISSDSVLILLESTSNCCYRFLKILNGCPEL</sequence>
<organism evidence="2 3">
    <name type="scientific">Elysia marginata</name>
    <dbReference type="NCBI Taxonomy" id="1093978"/>
    <lineage>
        <taxon>Eukaryota</taxon>
        <taxon>Metazoa</taxon>
        <taxon>Spiralia</taxon>
        <taxon>Lophotrochozoa</taxon>
        <taxon>Mollusca</taxon>
        <taxon>Gastropoda</taxon>
        <taxon>Heterobranchia</taxon>
        <taxon>Euthyneura</taxon>
        <taxon>Panpulmonata</taxon>
        <taxon>Sacoglossa</taxon>
        <taxon>Placobranchoidea</taxon>
        <taxon>Plakobranchidae</taxon>
        <taxon>Elysia</taxon>
    </lineage>
</organism>
<protein>
    <submittedName>
        <fullName evidence="2">Retrovirus-related Pol polyprotein</fullName>
    </submittedName>
</protein>
<proteinExistence type="predicted"/>
<accession>A0AAV4FUE5</accession>
<dbReference type="AlphaFoldDB" id="A0AAV4FUE5"/>
<feature type="compositionally biased region" description="Basic and acidic residues" evidence="1">
    <location>
        <begin position="13"/>
        <end position="23"/>
    </location>
</feature>
<dbReference type="Gene3D" id="2.40.70.10">
    <property type="entry name" value="Acid Proteases"/>
    <property type="match status" value="1"/>
</dbReference>
<keyword evidence="3" id="KW-1185">Reference proteome</keyword>
<gene>
    <name evidence="2" type="ORF">ElyMa_000487800</name>
</gene>
<evidence type="ECO:0000313" key="3">
    <source>
        <dbReference type="Proteomes" id="UP000762676"/>
    </source>
</evidence>
<name>A0AAV4FUE5_9GAST</name>
<dbReference type="InterPro" id="IPR021109">
    <property type="entry name" value="Peptidase_aspartic_dom_sf"/>
</dbReference>
<dbReference type="Proteomes" id="UP000762676">
    <property type="component" value="Unassembled WGS sequence"/>
</dbReference>
<feature type="region of interest" description="Disordered" evidence="1">
    <location>
        <begin position="1"/>
        <end position="29"/>
    </location>
</feature>
<dbReference type="EMBL" id="BMAT01000931">
    <property type="protein sequence ID" value="GFR76621.1"/>
    <property type="molecule type" value="Genomic_DNA"/>
</dbReference>
<comment type="caution">
    <text evidence="2">The sequence shown here is derived from an EMBL/GenBank/DDBJ whole genome shotgun (WGS) entry which is preliminary data.</text>
</comment>
<dbReference type="SUPFAM" id="SSF50630">
    <property type="entry name" value="Acid proteases"/>
    <property type="match status" value="1"/>
</dbReference>
<reference evidence="2 3" key="1">
    <citation type="journal article" date="2021" name="Elife">
        <title>Chloroplast acquisition without the gene transfer in kleptoplastic sea slugs, Plakobranchus ocellatus.</title>
        <authorList>
            <person name="Maeda T."/>
            <person name="Takahashi S."/>
            <person name="Yoshida T."/>
            <person name="Shimamura S."/>
            <person name="Takaki Y."/>
            <person name="Nagai Y."/>
            <person name="Toyoda A."/>
            <person name="Suzuki Y."/>
            <person name="Arimoto A."/>
            <person name="Ishii H."/>
            <person name="Satoh N."/>
            <person name="Nishiyama T."/>
            <person name="Hasebe M."/>
            <person name="Maruyama T."/>
            <person name="Minagawa J."/>
            <person name="Obokata J."/>
            <person name="Shigenobu S."/>
        </authorList>
    </citation>
    <scope>NUCLEOTIDE SEQUENCE [LARGE SCALE GENOMIC DNA]</scope>
</reference>
<evidence type="ECO:0000256" key="1">
    <source>
        <dbReference type="SAM" id="MobiDB-lite"/>
    </source>
</evidence>